<name>A0A6L2MHF9_TANCI</name>
<keyword evidence="4" id="KW-0255">Endonuclease</keyword>
<dbReference type="InterPro" id="IPR005162">
    <property type="entry name" value="Retrotrans_gag_dom"/>
</dbReference>
<reference evidence="12" key="1">
    <citation type="journal article" date="2019" name="Sci. Rep.">
        <title>Draft genome of Tanacetum cinerariifolium, the natural source of mosquito coil.</title>
        <authorList>
            <person name="Yamashiro T."/>
            <person name="Shiraishi A."/>
            <person name="Satake H."/>
            <person name="Nakayama K."/>
        </authorList>
    </citation>
    <scope>NUCLEOTIDE SEQUENCE</scope>
</reference>
<evidence type="ECO:0000259" key="9">
    <source>
        <dbReference type="Pfam" id="PF00078"/>
    </source>
</evidence>
<keyword evidence="3" id="KW-0540">Nuclease</keyword>
<dbReference type="InterPro" id="IPR041373">
    <property type="entry name" value="RT_RNaseH"/>
</dbReference>
<dbReference type="CDD" id="cd09274">
    <property type="entry name" value="RNase_HI_RT_Ty3"/>
    <property type="match status" value="1"/>
</dbReference>
<evidence type="ECO:0000256" key="4">
    <source>
        <dbReference type="ARBA" id="ARBA00022759"/>
    </source>
</evidence>
<keyword evidence="5" id="KW-0378">Hydrolase</keyword>
<feature type="compositionally biased region" description="Low complexity" evidence="8">
    <location>
        <begin position="331"/>
        <end position="350"/>
    </location>
</feature>
<dbReference type="PANTHER" id="PTHR24559">
    <property type="entry name" value="TRANSPOSON TY3-I GAG-POL POLYPROTEIN"/>
    <property type="match status" value="1"/>
</dbReference>
<evidence type="ECO:0000256" key="8">
    <source>
        <dbReference type="SAM" id="MobiDB-lite"/>
    </source>
</evidence>
<feature type="region of interest" description="Disordered" evidence="8">
    <location>
        <begin position="72"/>
        <end position="104"/>
    </location>
</feature>
<evidence type="ECO:0000256" key="6">
    <source>
        <dbReference type="ARBA" id="ARBA00022918"/>
    </source>
</evidence>
<evidence type="ECO:0000256" key="5">
    <source>
        <dbReference type="ARBA" id="ARBA00022801"/>
    </source>
</evidence>
<feature type="region of interest" description="Disordered" evidence="8">
    <location>
        <begin position="318"/>
        <end position="360"/>
    </location>
</feature>
<dbReference type="InterPro" id="IPR000477">
    <property type="entry name" value="RT_dom"/>
</dbReference>
<comment type="caution">
    <text evidence="12">The sequence shown here is derived from an EMBL/GenBank/DDBJ whole genome shotgun (WGS) entry which is preliminary data.</text>
</comment>
<dbReference type="SUPFAM" id="SSF56672">
    <property type="entry name" value="DNA/RNA polymerases"/>
    <property type="match status" value="1"/>
</dbReference>
<dbReference type="Gene3D" id="3.10.10.10">
    <property type="entry name" value="HIV Type 1 Reverse Transcriptase, subunit A, domain 1"/>
    <property type="match status" value="2"/>
</dbReference>
<feature type="region of interest" description="Disordered" evidence="8">
    <location>
        <begin position="119"/>
        <end position="174"/>
    </location>
</feature>
<dbReference type="Pfam" id="PF03732">
    <property type="entry name" value="Retrotrans_gag"/>
    <property type="match status" value="1"/>
</dbReference>
<keyword evidence="6" id="KW-0695">RNA-directed DNA polymerase</keyword>
<accession>A0A6L2MHF9</accession>
<dbReference type="EMBL" id="BKCJ010006680">
    <property type="protein sequence ID" value="GEU73391.1"/>
    <property type="molecule type" value="Genomic_DNA"/>
</dbReference>
<feature type="compositionally biased region" description="Low complexity" evidence="8">
    <location>
        <begin position="84"/>
        <end position="104"/>
    </location>
</feature>
<keyword evidence="2" id="KW-0548">Nucleotidyltransferase</keyword>
<dbReference type="Pfam" id="PF00078">
    <property type="entry name" value="RVT_1"/>
    <property type="match status" value="1"/>
</dbReference>
<organism evidence="12">
    <name type="scientific">Tanacetum cinerariifolium</name>
    <name type="common">Dalmatian daisy</name>
    <name type="synonym">Chrysanthemum cinerariifolium</name>
    <dbReference type="NCBI Taxonomy" id="118510"/>
    <lineage>
        <taxon>Eukaryota</taxon>
        <taxon>Viridiplantae</taxon>
        <taxon>Streptophyta</taxon>
        <taxon>Embryophyta</taxon>
        <taxon>Tracheophyta</taxon>
        <taxon>Spermatophyta</taxon>
        <taxon>Magnoliopsida</taxon>
        <taxon>eudicotyledons</taxon>
        <taxon>Gunneridae</taxon>
        <taxon>Pentapetalae</taxon>
        <taxon>asterids</taxon>
        <taxon>campanulids</taxon>
        <taxon>Asterales</taxon>
        <taxon>Asteraceae</taxon>
        <taxon>Asteroideae</taxon>
        <taxon>Anthemideae</taxon>
        <taxon>Anthemidinae</taxon>
        <taxon>Tanacetum</taxon>
    </lineage>
</organism>
<dbReference type="CDD" id="cd01647">
    <property type="entry name" value="RT_LTR"/>
    <property type="match status" value="1"/>
</dbReference>
<dbReference type="InterPro" id="IPR043128">
    <property type="entry name" value="Rev_trsase/Diguanyl_cyclase"/>
</dbReference>
<keyword evidence="1" id="KW-0808">Transferase</keyword>
<evidence type="ECO:0008006" key="13">
    <source>
        <dbReference type="Google" id="ProtNLM"/>
    </source>
</evidence>
<dbReference type="InterPro" id="IPR053134">
    <property type="entry name" value="RNA-dir_DNA_polymerase"/>
</dbReference>
<feature type="coiled-coil region" evidence="7">
    <location>
        <begin position="1171"/>
        <end position="1198"/>
    </location>
</feature>
<keyword evidence="7" id="KW-0175">Coiled coil</keyword>
<feature type="compositionally biased region" description="Low complexity" evidence="8">
    <location>
        <begin position="163"/>
        <end position="173"/>
    </location>
</feature>
<evidence type="ECO:0000259" key="11">
    <source>
        <dbReference type="Pfam" id="PF17917"/>
    </source>
</evidence>
<feature type="compositionally biased region" description="Polar residues" evidence="8">
    <location>
        <begin position="147"/>
        <end position="157"/>
    </location>
</feature>
<evidence type="ECO:0000256" key="2">
    <source>
        <dbReference type="ARBA" id="ARBA00022695"/>
    </source>
</evidence>
<evidence type="ECO:0000313" key="12">
    <source>
        <dbReference type="EMBL" id="GEU73391.1"/>
    </source>
</evidence>
<dbReference type="GO" id="GO:0004519">
    <property type="term" value="F:endonuclease activity"/>
    <property type="evidence" value="ECO:0007669"/>
    <property type="project" value="UniProtKB-KW"/>
</dbReference>
<protein>
    <recommendedName>
        <fullName evidence="13">Reverse transcriptase domain-containing protein</fullName>
    </recommendedName>
</protein>
<evidence type="ECO:0000256" key="1">
    <source>
        <dbReference type="ARBA" id="ARBA00022679"/>
    </source>
</evidence>
<gene>
    <name evidence="12" type="ORF">Tci_045369</name>
</gene>
<dbReference type="PANTHER" id="PTHR24559:SF427">
    <property type="entry name" value="RNA-DIRECTED DNA POLYMERASE"/>
    <property type="match status" value="1"/>
</dbReference>
<dbReference type="GO" id="GO:0003964">
    <property type="term" value="F:RNA-directed DNA polymerase activity"/>
    <property type="evidence" value="ECO:0007669"/>
    <property type="project" value="UniProtKB-KW"/>
</dbReference>
<dbReference type="GO" id="GO:0016787">
    <property type="term" value="F:hydrolase activity"/>
    <property type="evidence" value="ECO:0007669"/>
    <property type="project" value="UniProtKB-KW"/>
</dbReference>
<evidence type="ECO:0000259" key="10">
    <source>
        <dbReference type="Pfam" id="PF03732"/>
    </source>
</evidence>
<feature type="domain" description="Retrotransposon gag" evidence="10">
    <location>
        <begin position="425"/>
        <end position="504"/>
    </location>
</feature>
<sequence>MAAPVITIYFDVSEESLGSVVSRVILFGTIPTKVPIAPDIPIDLPTAPELPAVSPFLFAPILPAPSTNIATAPPACDTLTPGPSGSTSLETSSSSSSSDSASHTLENSFTASLQGIHISPEDHSHHSSEAVCSPSGPLTRRRPQCSDYATPTSSLSAGPSWKSSRSSATSIPSTVHTLGSLSPARADLLPPHKRYRGTSAMRSYESGDDSALTIDGLDIEPVMVGVEIVFELELAVFESKSKPEEAEADDEADAKIQLEGTIEIGVNVTTRIDIPHDLPMPDTIEGLEQLAKVCCNLWLDLLLSLAQKANRNVGLVVESQSQNEDDDDNGNEVNGNHGNNNGDRNQNGRNDGTRRNAPVNKAGTYKDFLNCQPRNFSGTEGVVGLARWFEKIELVFRISNCPSNSQVKFVTCTLIDGTLTLWNFDVQTIGINKAYEMPWKDLMKLMIEMYYPRNEIQKLENELWNLCGMDVASYTRRFQELTLLCPRMVPKENKKIERFIWGLPDKIQGNVTYSKPFQLQDSIRMANGLMDQKDRMRAYALGGGDRNPDSNIIMGTFILNNHYTHILFDFVTDRIFVLTTFSALIDIHPTALDDFPEVFPKDLLGLPPARIVEFQIDLVPGAKPVARAPYRLAPLEKQELSAQLQEFADKGFIRPSSSPWELQSCFSRRRADHLFDQLQRSSVYSKIDVRSSYHQLRVRDEYIPNTTFRTRCGHYEFQVMPFGLTNAPAIFMDLMNREEHKERLKLIVELLKKEELHAKFSKFIEGFSKIARPMTKLTQKSVKYEWGEKKEAAFQLLKQKLYSAPILAIPEGSGNFVVHEKNYTTHDLELRGVVFALKMWRLYLYRTKWVVFTDHKSLQHILDQKELNMRQRRWLELLSDYDCEICYHPEKILNAQTEGMKEENYATEDLFWHPSVAIDDPRPAAGSFSMVDVRRLSAHVIKLMDMPWGCWFYLGGAHIDVRPTLQRLPFYYTPPAVADDVIPDPTPEGLAVGNHHGSSAALATEVPGTRGKGIIADDVAAPTPLFRDVSGEAIHMDFFFFLVLTKEVFKVPSVCKTVVDQFPTSGEMVRVESLSDDQLNTKMNVLHCMIMSHDGDLIARYRGLNQSHHEYVLSADFRLKGYKEKVASLTGLELQVYTLRKRVFGLNDKLSSLDASFAKSKAKGKERNKKIKSLTKSLDNLHAEVARLSTDLNRATILEAKKDEEILRLEATPPKVQCELLSLSASTGFKRALSMHQTKAEFAAVLKKMAHFVDARVSPSIAKESKLSVNVVPAHSKFKGVFMQGTSHVLDDVAEVAVVGFRRVSSGLTDVGVAFFTGEKGNGSLPSSTANEEATTNPFGI</sequence>
<evidence type="ECO:0000256" key="3">
    <source>
        <dbReference type="ARBA" id="ARBA00022722"/>
    </source>
</evidence>
<feature type="domain" description="Reverse transcriptase" evidence="9">
    <location>
        <begin position="652"/>
        <end position="737"/>
    </location>
</feature>
<feature type="compositionally biased region" description="Basic and acidic residues" evidence="8">
    <location>
        <begin position="119"/>
        <end position="128"/>
    </location>
</feature>
<dbReference type="Pfam" id="PF17917">
    <property type="entry name" value="RT_RNaseH"/>
    <property type="match status" value="1"/>
</dbReference>
<dbReference type="Gene3D" id="3.30.70.270">
    <property type="match status" value="2"/>
</dbReference>
<evidence type="ECO:0000256" key="7">
    <source>
        <dbReference type="SAM" id="Coils"/>
    </source>
</evidence>
<feature type="domain" description="Reverse transcriptase RNase H-like" evidence="11">
    <location>
        <begin position="813"/>
        <end position="881"/>
    </location>
</feature>
<proteinExistence type="predicted"/>
<dbReference type="InterPro" id="IPR043502">
    <property type="entry name" value="DNA/RNA_pol_sf"/>
</dbReference>